<dbReference type="Proteomes" id="UP000298277">
    <property type="component" value="Unassembled WGS sequence"/>
</dbReference>
<evidence type="ECO:0000256" key="1">
    <source>
        <dbReference type="SAM" id="MobiDB-lite"/>
    </source>
</evidence>
<dbReference type="AlphaFoldDB" id="A0A5F1YKD1"/>
<organism evidence="3 4">
    <name type="scientific">Leptospira gomenensis</name>
    <dbReference type="NCBI Taxonomy" id="2484974"/>
    <lineage>
        <taxon>Bacteria</taxon>
        <taxon>Pseudomonadati</taxon>
        <taxon>Spirochaetota</taxon>
        <taxon>Spirochaetia</taxon>
        <taxon>Leptospirales</taxon>
        <taxon>Leptospiraceae</taxon>
        <taxon>Leptospira</taxon>
    </lineage>
</organism>
<feature type="transmembrane region" description="Helical" evidence="2">
    <location>
        <begin position="188"/>
        <end position="207"/>
    </location>
</feature>
<keyword evidence="4" id="KW-1185">Reference proteome</keyword>
<comment type="caution">
    <text evidence="3">The sequence shown here is derived from an EMBL/GenBank/DDBJ whole genome shotgun (WGS) entry which is preliminary data.</text>
</comment>
<sequence length="210" mass="23965">MKTALPVLINVVSILLFVVNNGEVYPEEPPTTGSAEGYERGERFLSVGRFAKAEKIAESLLNVEPSDPKAEFLLTRAWIGIAREEKKKGNLERAKRYFRKAYHKWPFNQELKSELGDIDKEIEPKKIKRPSIDRRANPDPNQAQYPDPEFHSTISDTEKEVKPALLRTKTNDREGQTETSKEGMYRTALSLLAGVSILNLILTILLWRKK</sequence>
<reference evidence="3" key="1">
    <citation type="journal article" date="2019" name="PLoS Negl. Trop. Dis.">
        <title>Revisiting the worldwide diversity of Leptospira species in the environment.</title>
        <authorList>
            <person name="Vincent A.T."/>
            <person name="Schiettekatte O."/>
            <person name="Bourhy P."/>
            <person name="Veyrier F.J."/>
            <person name="Picardeau M."/>
        </authorList>
    </citation>
    <scope>NUCLEOTIDE SEQUENCE [LARGE SCALE GENOMIC DNA]</scope>
    <source>
        <strain evidence="3">201800299</strain>
    </source>
</reference>
<accession>A0A5F1YKD1</accession>
<evidence type="ECO:0000313" key="4">
    <source>
        <dbReference type="Proteomes" id="UP000298277"/>
    </source>
</evidence>
<dbReference type="Gene3D" id="1.25.40.10">
    <property type="entry name" value="Tetratricopeptide repeat domain"/>
    <property type="match status" value="1"/>
</dbReference>
<feature type="compositionally biased region" description="Basic and acidic residues" evidence="1">
    <location>
        <begin position="122"/>
        <end position="137"/>
    </location>
</feature>
<name>A0A5F1YKD1_9LEPT</name>
<dbReference type="EMBL" id="RQFA01000010">
    <property type="protein sequence ID" value="TGK38431.1"/>
    <property type="molecule type" value="Genomic_DNA"/>
</dbReference>
<dbReference type="OrthoDB" id="343594at2"/>
<evidence type="ECO:0000256" key="2">
    <source>
        <dbReference type="SAM" id="Phobius"/>
    </source>
</evidence>
<evidence type="ECO:0000313" key="3">
    <source>
        <dbReference type="EMBL" id="TGK38431.1"/>
    </source>
</evidence>
<gene>
    <name evidence="3" type="ORF">EHQ17_01970</name>
</gene>
<dbReference type="RefSeq" id="WP_135595138.1">
    <property type="nucleotide sequence ID" value="NZ_RQEZ01000003.1"/>
</dbReference>
<feature type="region of interest" description="Disordered" evidence="1">
    <location>
        <begin position="122"/>
        <end position="151"/>
    </location>
</feature>
<keyword evidence="2" id="KW-0472">Membrane</keyword>
<dbReference type="SUPFAM" id="SSF48452">
    <property type="entry name" value="TPR-like"/>
    <property type="match status" value="1"/>
</dbReference>
<protein>
    <submittedName>
        <fullName evidence="3">Tetratricopeptide repeat protein</fullName>
    </submittedName>
</protein>
<keyword evidence="2" id="KW-1133">Transmembrane helix</keyword>
<keyword evidence="2" id="KW-0812">Transmembrane</keyword>
<dbReference type="InterPro" id="IPR011990">
    <property type="entry name" value="TPR-like_helical_dom_sf"/>
</dbReference>
<proteinExistence type="predicted"/>